<evidence type="ECO:0000259" key="1">
    <source>
        <dbReference type="Pfam" id="PF09995"/>
    </source>
</evidence>
<feature type="domain" description="ER-bound oxygenase mpaB/mpaB'/Rubber oxygenase catalytic" evidence="1">
    <location>
        <begin position="14"/>
        <end position="234"/>
    </location>
</feature>
<evidence type="ECO:0000313" key="2">
    <source>
        <dbReference type="EMBL" id="GAA0958663.1"/>
    </source>
</evidence>
<gene>
    <name evidence="2" type="ORF">GCM10009550_47470</name>
</gene>
<accession>A0ABN1RJW5</accession>
<evidence type="ECO:0000313" key="3">
    <source>
        <dbReference type="Proteomes" id="UP001500665"/>
    </source>
</evidence>
<comment type="caution">
    <text evidence="2">The sequence shown here is derived from an EMBL/GenBank/DDBJ whole genome shotgun (WGS) entry which is preliminary data.</text>
</comment>
<dbReference type="PANTHER" id="PTHR36151">
    <property type="entry name" value="BLR2777 PROTEIN"/>
    <property type="match status" value="1"/>
</dbReference>
<dbReference type="EMBL" id="BAAAHH010000021">
    <property type="protein sequence ID" value="GAA0958663.1"/>
    <property type="molecule type" value="Genomic_DNA"/>
</dbReference>
<name>A0ABN1RJW5_9ACTN</name>
<dbReference type="Proteomes" id="UP001500665">
    <property type="component" value="Unassembled WGS sequence"/>
</dbReference>
<dbReference type="RefSeq" id="WP_344243126.1">
    <property type="nucleotide sequence ID" value="NZ_BAAAHH010000021.1"/>
</dbReference>
<keyword evidence="3" id="KW-1185">Reference proteome</keyword>
<sequence>MTEPGLFQDDDVIRRITREGILIASGGAASVLQTSHPGVGQGVYDHSYTFKNPLARLQNTMEWLYAVQFGSTEEAEIISSFARRMHDTVNGPDYDAQDAEPQVWVGATLFDVSLRFYQALFGRLGPDEIEEFYQQTRVYAQLMGAPAEAQPQDFAEFKVYYRKQLDSFELTEASKKVAHQLLYADRLPLYMRPGMGAIRLLTAGLMPEPLRTQYGWEWNAARERRFIMLVNALRIVYPRLPLSVRTLPREFYSRNIRKKVERAKGRASRLSVRSSA</sequence>
<dbReference type="InterPro" id="IPR018713">
    <property type="entry name" value="MPAB/Lcp_cat_dom"/>
</dbReference>
<protein>
    <recommendedName>
        <fullName evidence="1">ER-bound oxygenase mpaB/mpaB'/Rubber oxygenase catalytic domain-containing protein</fullName>
    </recommendedName>
</protein>
<reference evidence="2 3" key="1">
    <citation type="journal article" date="2019" name="Int. J. Syst. Evol. Microbiol.">
        <title>The Global Catalogue of Microorganisms (GCM) 10K type strain sequencing project: providing services to taxonomists for standard genome sequencing and annotation.</title>
        <authorList>
            <consortium name="The Broad Institute Genomics Platform"/>
            <consortium name="The Broad Institute Genome Sequencing Center for Infectious Disease"/>
            <person name="Wu L."/>
            <person name="Ma J."/>
        </authorList>
    </citation>
    <scope>NUCLEOTIDE SEQUENCE [LARGE SCALE GENOMIC DNA]</scope>
    <source>
        <strain evidence="2 3">JCM 10696</strain>
    </source>
</reference>
<proteinExistence type="predicted"/>
<dbReference type="PANTHER" id="PTHR36151:SF3">
    <property type="entry name" value="ER-BOUND OXYGENASE MPAB_MPAB'_RUBBER OXYGENASE CATALYTIC DOMAIN-CONTAINING PROTEIN"/>
    <property type="match status" value="1"/>
</dbReference>
<organism evidence="2 3">
    <name type="scientific">Actinocorallia libanotica</name>
    <dbReference type="NCBI Taxonomy" id="46162"/>
    <lineage>
        <taxon>Bacteria</taxon>
        <taxon>Bacillati</taxon>
        <taxon>Actinomycetota</taxon>
        <taxon>Actinomycetes</taxon>
        <taxon>Streptosporangiales</taxon>
        <taxon>Thermomonosporaceae</taxon>
        <taxon>Actinocorallia</taxon>
    </lineage>
</organism>
<dbReference type="Pfam" id="PF09995">
    <property type="entry name" value="MPAB_Lcp_cat"/>
    <property type="match status" value="1"/>
</dbReference>